<keyword evidence="4 7" id="KW-0812">Transmembrane</keyword>
<dbReference type="Gene3D" id="1.10.3720.10">
    <property type="entry name" value="MetI-like"/>
    <property type="match status" value="1"/>
</dbReference>
<organism evidence="9 10">
    <name type="scientific">Pseudothermotoga hypogea DSM 11164 = NBRC 106472</name>
    <dbReference type="NCBI Taxonomy" id="1123384"/>
    <lineage>
        <taxon>Bacteria</taxon>
        <taxon>Thermotogati</taxon>
        <taxon>Thermotogota</taxon>
        <taxon>Thermotogae</taxon>
        <taxon>Thermotogales</taxon>
        <taxon>Thermotogaceae</taxon>
        <taxon>Pseudothermotoga</taxon>
    </lineage>
</organism>
<keyword evidence="5 7" id="KW-1133">Transmembrane helix</keyword>
<evidence type="ECO:0000256" key="1">
    <source>
        <dbReference type="ARBA" id="ARBA00004651"/>
    </source>
</evidence>
<feature type="transmembrane region" description="Helical" evidence="7">
    <location>
        <begin position="95"/>
        <end position="120"/>
    </location>
</feature>
<evidence type="ECO:0000256" key="7">
    <source>
        <dbReference type="RuleBase" id="RU363032"/>
    </source>
</evidence>
<keyword evidence="2 7" id="KW-0813">Transport</keyword>
<dbReference type="Pfam" id="PF00528">
    <property type="entry name" value="BPD_transp_1"/>
    <property type="match status" value="1"/>
</dbReference>
<comment type="similarity">
    <text evidence="7">Belongs to the binding-protein-dependent transport system permease family.</text>
</comment>
<evidence type="ECO:0000313" key="10">
    <source>
        <dbReference type="Proteomes" id="UP000077469"/>
    </source>
</evidence>
<dbReference type="InterPro" id="IPR050366">
    <property type="entry name" value="BP-dependent_transpt_permease"/>
</dbReference>
<accession>A0A0X1KR46</accession>
<reference evidence="9 10" key="1">
    <citation type="submission" date="2014-01" db="EMBL/GenBank/DDBJ databases">
        <title>Genome sequencing of Thermotog hypogea.</title>
        <authorList>
            <person name="Zhang X."/>
            <person name="Alvare G."/>
            <person name="Fristensky B."/>
            <person name="Chen L."/>
            <person name="Suen T."/>
            <person name="Chen Q."/>
            <person name="Ma K."/>
        </authorList>
    </citation>
    <scope>NUCLEOTIDE SEQUENCE [LARGE SCALE GENOMIC DNA]</scope>
    <source>
        <strain evidence="9 10">DSM 11164</strain>
    </source>
</reference>
<dbReference type="PROSITE" id="PS50928">
    <property type="entry name" value="ABC_TM1"/>
    <property type="match status" value="1"/>
</dbReference>
<evidence type="ECO:0000256" key="5">
    <source>
        <dbReference type="ARBA" id="ARBA00022989"/>
    </source>
</evidence>
<name>A0A0X1KR46_9THEM</name>
<keyword evidence="10" id="KW-1185">Reference proteome</keyword>
<evidence type="ECO:0000313" key="9">
    <source>
        <dbReference type="EMBL" id="AJC73670.1"/>
    </source>
</evidence>
<evidence type="ECO:0000256" key="4">
    <source>
        <dbReference type="ARBA" id="ARBA00022692"/>
    </source>
</evidence>
<dbReference type="InterPro" id="IPR025966">
    <property type="entry name" value="OppC_N"/>
</dbReference>
<dbReference type="PaxDb" id="1123384-AJ81_04990"/>
<dbReference type="PANTHER" id="PTHR43386:SF1">
    <property type="entry name" value="D,D-DIPEPTIDE TRANSPORT SYSTEM PERMEASE PROTEIN DDPC-RELATED"/>
    <property type="match status" value="1"/>
</dbReference>
<comment type="subcellular location">
    <subcellularLocation>
        <location evidence="1 7">Cell membrane</location>
        <topology evidence="1 7">Multi-pass membrane protein</topology>
    </subcellularLocation>
</comment>
<keyword evidence="6 7" id="KW-0472">Membrane</keyword>
<evidence type="ECO:0000256" key="6">
    <source>
        <dbReference type="ARBA" id="ARBA00023136"/>
    </source>
</evidence>
<dbReference type="GO" id="GO:0005886">
    <property type="term" value="C:plasma membrane"/>
    <property type="evidence" value="ECO:0007669"/>
    <property type="project" value="UniProtKB-SubCell"/>
</dbReference>
<evidence type="ECO:0000256" key="2">
    <source>
        <dbReference type="ARBA" id="ARBA00022448"/>
    </source>
</evidence>
<protein>
    <submittedName>
        <fullName evidence="9">Peptide ABC transporter permease</fullName>
    </submittedName>
</protein>
<dbReference type="PANTHER" id="PTHR43386">
    <property type="entry name" value="OLIGOPEPTIDE TRANSPORT SYSTEM PERMEASE PROTEIN APPC"/>
    <property type="match status" value="1"/>
</dbReference>
<evidence type="ECO:0000259" key="8">
    <source>
        <dbReference type="PROSITE" id="PS50928"/>
    </source>
</evidence>
<dbReference type="AlphaFoldDB" id="A0A0X1KR46"/>
<feature type="domain" description="ABC transmembrane type-1" evidence="8">
    <location>
        <begin position="91"/>
        <end position="280"/>
    </location>
</feature>
<dbReference type="InterPro" id="IPR035906">
    <property type="entry name" value="MetI-like_sf"/>
</dbReference>
<feature type="transmembrane region" description="Helical" evidence="7">
    <location>
        <begin position="140"/>
        <end position="166"/>
    </location>
</feature>
<keyword evidence="3" id="KW-1003">Cell membrane</keyword>
<dbReference type="PATRIC" id="fig|1123384.7.peg.985"/>
<dbReference type="EMBL" id="CP007141">
    <property type="protein sequence ID" value="AJC73670.1"/>
    <property type="molecule type" value="Genomic_DNA"/>
</dbReference>
<gene>
    <name evidence="9" type="ORF">AJ81_04990</name>
</gene>
<feature type="transmembrane region" description="Helical" evidence="7">
    <location>
        <begin position="22"/>
        <end position="44"/>
    </location>
</feature>
<feature type="transmembrane region" description="Helical" evidence="7">
    <location>
        <begin position="212"/>
        <end position="238"/>
    </location>
</feature>
<proteinExistence type="inferred from homology"/>
<dbReference type="KEGG" id="phy:AJ81_04990"/>
<dbReference type="GO" id="GO:0055085">
    <property type="term" value="P:transmembrane transport"/>
    <property type="evidence" value="ECO:0007669"/>
    <property type="project" value="InterPro"/>
</dbReference>
<dbReference type="STRING" id="1123384.AJ81_04990"/>
<dbReference type="SUPFAM" id="SSF161098">
    <property type="entry name" value="MetI-like"/>
    <property type="match status" value="1"/>
</dbReference>
<evidence type="ECO:0000256" key="3">
    <source>
        <dbReference type="ARBA" id="ARBA00022475"/>
    </source>
</evidence>
<sequence length="293" mass="31798">MAEKKAASLYADAFRRLRKNKAAMFGLIFVIFVVFVAVFAPLLAPADPNKIDLRNRLKPMGSPSGICKNGVYILGSDEYGRDILSRLIYGARISLTVGVMTQLITTAIGIVVGSLAGYYGGVIDMVMMRVADMLFAFPELLFYIGMMFALGPGLTNMFIALSVIGWAGKARLVRSQVIYLKETEFVEAAKAQGLSDFRIIVKHILPNCMGPIIVSVSLGIPGAILAEAGLSFLGLGILPPTPSWGNMIRSASAYLRIQPWYAVWPGLVLMLATFAFNLLGDGLRDALDPRLKQ</sequence>
<feature type="transmembrane region" description="Helical" evidence="7">
    <location>
        <begin position="258"/>
        <end position="280"/>
    </location>
</feature>
<dbReference type="Proteomes" id="UP000077469">
    <property type="component" value="Chromosome"/>
</dbReference>
<dbReference type="CDD" id="cd06261">
    <property type="entry name" value="TM_PBP2"/>
    <property type="match status" value="1"/>
</dbReference>
<dbReference type="RefSeq" id="WP_031504944.1">
    <property type="nucleotide sequence ID" value="NC_022795.1"/>
</dbReference>
<dbReference type="Pfam" id="PF12911">
    <property type="entry name" value="OppC_N"/>
    <property type="match status" value="1"/>
</dbReference>
<dbReference type="InterPro" id="IPR000515">
    <property type="entry name" value="MetI-like"/>
</dbReference>